<dbReference type="PIRSF" id="PIRSF005651">
    <property type="entry name" value="HflC"/>
    <property type="match status" value="1"/>
</dbReference>
<evidence type="ECO:0000256" key="6">
    <source>
        <dbReference type="PIRNR" id="PIRNR005651"/>
    </source>
</evidence>
<accession>A0A2T4DQV0</accession>
<dbReference type="NCBIfam" id="TIGR01932">
    <property type="entry name" value="hflC"/>
    <property type="match status" value="1"/>
</dbReference>
<keyword evidence="11" id="KW-1185">Reference proteome</keyword>
<dbReference type="AlphaFoldDB" id="A0A2T4DQV0"/>
<dbReference type="Gene3D" id="3.30.479.30">
    <property type="entry name" value="Band 7 domain"/>
    <property type="match status" value="1"/>
</dbReference>
<dbReference type="Proteomes" id="UP000636010">
    <property type="component" value="Unassembled WGS sequence"/>
</dbReference>
<evidence type="ECO:0000259" key="7">
    <source>
        <dbReference type="SMART" id="SM00244"/>
    </source>
</evidence>
<dbReference type="InterPro" id="IPR036013">
    <property type="entry name" value="Band_7/SPFH_dom_sf"/>
</dbReference>
<dbReference type="CDD" id="cd03405">
    <property type="entry name" value="SPFH_HflC"/>
    <property type="match status" value="1"/>
</dbReference>
<evidence type="ECO:0000256" key="5">
    <source>
        <dbReference type="ARBA" id="ARBA00023136"/>
    </source>
</evidence>
<evidence type="ECO:0000313" key="9">
    <source>
        <dbReference type="EMBL" id="PTB96194.1"/>
    </source>
</evidence>
<comment type="similarity">
    <text evidence="2 6">Belongs to the band 7/mec-2 family. HflC subfamily.</text>
</comment>
<reference evidence="8" key="1">
    <citation type="journal article" date="2014" name="Int. J. Syst. Evol. Microbiol.">
        <title>Complete genome of a new Firmicutes species belonging to the dominant human colonic microbiota ('Ruminococcus bicirculans') reveals two chromosomes and a selective capacity to utilize plant glucans.</title>
        <authorList>
            <consortium name="NISC Comparative Sequencing Program"/>
            <person name="Wegmann U."/>
            <person name="Louis P."/>
            <person name="Goesmann A."/>
            <person name="Henrissat B."/>
            <person name="Duncan S.H."/>
            <person name="Flint H.J."/>
        </authorList>
    </citation>
    <scope>NUCLEOTIDE SEQUENCE</scope>
    <source>
        <strain evidence="8">CGMCC 1.10832</strain>
    </source>
</reference>
<dbReference type="EMBL" id="BMEC01000011">
    <property type="protein sequence ID" value="GGC44559.1"/>
    <property type="molecule type" value="Genomic_DNA"/>
</dbReference>
<gene>
    <name evidence="9" type="primary">hflC</name>
    <name evidence="9" type="ORF">C9994_08435</name>
    <name evidence="8" type="ORF">GCM10011506_32650</name>
</gene>
<dbReference type="SUPFAM" id="SSF117892">
    <property type="entry name" value="Band 7/SPFH domain"/>
    <property type="match status" value="1"/>
</dbReference>
<evidence type="ECO:0000313" key="11">
    <source>
        <dbReference type="Proteomes" id="UP000636010"/>
    </source>
</evidence>
<dbReference type="Proteomes" id="UP000240608">
    <property type="component" value="Unassembled WGS sequence"/>
</dbReference>
<comment type="subcellular location">
    <subcellularLocation>
        <location evidence="1">Membrane</location>
        <topology evidence="1">Single-pass membrane protein</topology>
    </subcellularLocation>
</comment>
<protein>
    <recommendedName>
        <fullName evidence="6">Protein HflC</fullName>
    </recommendedName>
</protein>
<evidence type="ECO:0000256" key="1">
    <source>
        <dbReference type="ARBA" id="ARBA00004167"/>
    </source>
</evidence>
<evidence type="ECO:0000256" key="2">
    <source>
        <dbReference type="ARBA" id="ARBA00007862"/>
    </source>
</evidence>
<dbReference type="GO" id="GO:0008233">
    <property type="term" value="F:peptidase activity"/>
    <property type="evidence" value="ECO:0007669"/>
    <property type="project" value="UniProtKB-KW"/>
</dbReference>
<dbReference type="SMART" id="SM00244">
    <property type="entry name" value="PHB"/>
    <property type="match status" value="1"/>
</dbReference>
<dbReference type="PANTHER" id="PTHR42911">
    <property type="entry name" value="MODULATOR OF FTSH PROTEASE HFLC"/>
    <property type="match status" value="1"/>
</dbReference>
<proteinExistence type="inferred from homology"/>
<name>A0A2T4DQV0_9BACT</name>
<dbReference type="PANTHER" id="PTHR42911:SF1">
    <property type="entry name" value="MODULATOR OF FTSH PROTEASE HFLC"/>
    <property type="match status" value="1"/>
</dbReference>
<dbReference type="InterPro" id="IPR010200">
    <property type="entry name" value="HflC"/>
</dbReference>
<dbReference type="RefSeq" id="WP_188465493.1">
    <property type="nucleotide sequence ID" value="NZ_BAABHU010000011.1"/>
</dbReference>
<keyword evidence="3" id="KW-0812">Transmembrane</keyword>
<dbReference type="Pfam" id="PF01145">
    <property type="entry name" value="Band_7"/>
    <property type="match status" value="1"/>
</dbReference>
<evidence type="ECO:0000313" key="8">
    <source>
        <dbReference type="EMBL" id="GGC44559.1"/>
    </source>
</evidence>
<evidence type="ECO:0000256" key="4">
    <source>
        <dbReference type="ARBA" id="ARBA00022989"/>
    </source>
</evidence>
<keyword evidence="5" id="KW-0472">Membrane</keyword>
<dbReference type="EMBL" id="PYVU01000062">
    <property type="protein sequence ID" value="PTB96194.1"/>
    <property type="molecule type" value="Genomic_DNA"/>
</dbReference>
<keyword evidence="9" id="KW-0378">Hydrolase</keyword>
<keyword evidence="4" id="KW-1133">Transmembrane helix</keyword>
<sequence>MKKSTITILIAVVVLLIVIAQSFYIVSEEQQVVITQFGRPVGDAITEAGIQFKIPFIQKANYFEKRYLEWDGAPNQVPTKDKKFIFVDTYARWQITDPLQFYKRLTNERGAQSRLDDILDGETRDFIAKNYLEETVRTSNRSPISSGAISEIVEDSLVQIYVGRDSIQEYIQRSASLQAQDLGIAILDFRFKRINYVEEVRTQVYERMKSERYRIADKFRSEGQGEASRINGEKERELKSIQSEAFRKAEEIKGRADAEAAAIYSNAYDKNSQSRNLYKFLMSMETFQKTFNDQTTVILSTDSELYKYLKSSN</sequence>
<reference evidence="11" key="3">
    <citation type="journal article" date="2019" name="Int. J. Syst. Evol. Microbiol.">
        <title>The Global Catalogue of Microorganisms (GCM) 10K type strain sequencing project: providing services to taxonomists for standard genome sequencing and annotation.</title>
        <authorList>
            <consortium name="The Broad Institute Genomics Platform"/>
            <consortium name="The Broad Institute Genome Sequencing Center for Infectious Disease"/>
            <person name="Wu L."/>
            <person name="Ma J."/>
        </authorList>
    </citation>
    <scope>NUCLEOTIDE SEQUENCE [LARGE SCALE GENOMIC DNA]</scope>
    <source>
        <strain evidence="11">CGMCC 1.10832</strain>
    </source>
</reference>
<evidence type="ECO:0000256" key="3">
    <source>
        <dbReference type="ARBA" id="ARBA00022692"/>
    </source>
</evidence>
<comment type="function">
    <text evidence="6">HflC and HflK could regulate a protease.</text>
</comment>
<dbReference type="GO" id="GO:0006508">
    <property type="term" value="P:proteolysis"/>
    <property type="evidence" value="ECO:0007669"/>
    <property type="project" value="UniProtKB-KW"/>
</dbReference>
<comment type="caution">
    <text evidence="9">The sequence shown here is derived from an EMBL/GenBank/DDBJ whole genome shotgun (WGS) entry which is preliminary data.</text>
</comment>
<keyword evidence="9" id="KW-0645">Protease</keyword>
<reference evidence="9 10" key="2">
    <citation type="submission" date="2018-03" db="EMBL/GenBank/DDBJ databases">
        <title>Cross-interface Injection: A General Nanoliter Liquid Handling Method Applied to Single Cells Genome Amplification Automated Nanoliter Liquid Handling Applied to Single Cell Multiple Displacement Amplification.</title>
        <authorList>
            <person name="Yun J."/>
            <person name="Xu P."/>
            <person name="Xu J."/>
            <person name="Dai X."/>
            <person name="Wang Y."/>
            <person name="Zheng X."/>
            <person name="Cao C."/>
            <person name="Yi Q."/>
            <person name="Zhu Y."/>
            <person name="Wang L."/>
            <person name="Dong Z."/>
            <person name="Huang Y."/>
            <person name="Huang L."/>
            <person name="Du W."/>
        </authorList>
    </citation>
    <scope>NUCLEOTIDE SEQUENCE [LARGE SCALE GENOMIC DNA]</scope>
    <source>
        <strain evidence="9 10">Z-D1-2</strain>
    </source>
</reference>
<dbReference type="GO" id="GO:0016020">
    <property type="term" value="C:membrane"/>
    <property type="evidence" value="ECO:0007669"/>
    <property type="project" value="UniProtKB-SubCell"/>
</dbReference>
<reference evidence="8" key="4">
    <citation type="submission" date="2024-05" db="EMBL/GenBank/DDBJ databases">
        <authorList>
            <person name="Sun Q."/>
            <person name="Zhou Y."/>
        </authorList>
    </citation>
    <scope>NUCLEOTIDE SEQUENCE</scope>
    <source>
        <strain evidence="8">CGMCC 1.10832</strain>
    </source>
</reference>
<evidence type="ECO:0000313" key="10">
    <source>
        <dbReference type="Proteomes" id="UP000240608"/>
    </source>
</evidence>
<dbReference type="InterPro" id="IPR001107">
    <property type="entry name" value="Band_7"/>
</dbReference>
<organism evidence="9 10">
    <name type="scientific">Marivirga lumbricoides</name>
    <dbReference type="NCBI Taxonomy" id="1046115"/>
    <lineage>
        <taxon>Bacteria</taxon>
        <taxon>Pseudomonadati</taxon>
        <taxon>Bacteroidota</taxon>
        <taxon>Cytophagia</taxon>
        <taxon>Cytophagales</taxon>
        <taxon>Marivirgaceae</taxon>
        <taxon>Marivirga</taxon>
    </lineage>
</organism>
<feature type="domain" description="Band 7" evidence="7">
    <location>
        <begin position="21"/>
        <end position="208"/>
    </location>
</feature>